<dbReference type="OrthoDB" id="5430106at2759"/>
<sequence>MLAATDINSSFMTSTPQPPFPLVRGKSSSSLKDEGKKRLVKKFTAGKVMAHNRNNSYGKNLNKLTRITSLEPQDSVISEDRPKMNRSKSSDLILSKSSQRSRSSNKLNTLASTKKSSTNLFNHPLNRPRSRGSKVIIEFSDNKQESDEDEEEVEDFNDNVKVLGVEQSRIEETPEPDSPEEEQNDNYTAKERSDILTAYNSGFLLSQSTGVERPLAVNSVAPHNHNLHNLMLNNKVSQAGNYFGLSAKRPPFASRLSSRGSLNQVEQTFTPAGSEPASLSNQSSQLIFQPSSTGLNKEISHQDRTSDKPSIKDFSDFLSTKSSSVETRTQQKLWLQRESALLPSSGDSSTNLVGAYATNSQFRTEFEKFAREYLNVRRYVNPTVESLKRIDIPRVKLAKNRRAQDIESVSRENSAFAFQQRQDSNEVQKHLARMWQNGCNQHLPQKPELRNQDRFSSSLKSQRDQEGTAFGNVNLAMTQTALASPQAPTTRAQAARGQLTRTNTAPGMMNGAQVHISGKMVSN</sequence>
<dbReference type="GO" id="GO:0031931">
    <property type="term" value="C:TORC1 complex"/>
    <property type="evidence" value="ECO:0007669"/>
    <property type="project" value="InterPro"/>
</dbReference>
<reference evidence="2" key="2">
    <citation type="submission" date="2014-02" db="EMBL/GenBank/DDBJ databases">
        <title>Complete DNA sequence of /Kuraishia capsulata/ illustrates novel genomic features among budding yeasts (/Saccharomycotina/).</title>
        <authorList>
            <person name="Morales L."/>
            <person name="Noel B."/>
            <person name="Porcel B."/>
            <person name="Marcet-Houben M."/>
            <person name="Hullo M-F."/>
            <person name="Sacerdot C."/>
            <person name="Tekaia F."/>
            <person name="Leh-Louis V."/>
            <person name="Despons L."/>
            <person name="Khanna V."/>
            <person name="Aury J-M."/>
            <person name="Barbe V."/>
            <person name="Couloux A."/>
            <person name="Labadie K."/>
            <person name="Pelletier E."/>
            <person name="Souciet J-L."/>
            <person name="Boekhout T."/>
            <person name="Gabaldon T."/>
            <person name="Wincker P."/>
            <person name="Dujon B."/>
        </authorList>
    </citation>
    <scope>NUCLEOTIDE SEQUENCE</scope>
    <source>
        <strain evidence="2">CBS 1993</strain>
    </source>
</reference>
<gene>
    <name evidence="2" type="ORF">KUCA_T00004792001</name>
</gene>
<dbReference type="RefSeq" id="XP_022460797.1">
    <property type="nucleotide sequence ID" value="XM_022605913.1"/>
</dbReference>
<dbReference type="EMBL" id="HG793130">
    <property type="protein sequence ID" value="CDK28807.1"/>
    <property type="molecule type" value="Genomic_DNA"/>
</dbReference>
<proteinExistence type="predicted"/>
<dbReference type="HOGENOM" id="CLU_520800_0_0_1"/>
<protein>
    <submittedName>
        <fullName evidence="2">Uncharacterized protein</fullName>
    </submittedName>
</protein>
<dbReference type="AlphaFoldDB" id="W6MU12"/>
<organism evidence="2 3">
    <name type="scientific">Kuraishia capsulata CBS 1993</name>
    <dbReference type="NCBI Taxonomy" id="1382522"/>
    <lineage>
        <taxon>Eukaryota</taxon>
        <taxon>Fungi</taxon>
        <taxon>Dikarya</taxon>
        <taxon>Ascomycota</taxon>
        <taxon>Saccharomycotina</taxon>
        <taxon>Pichiomycetes</taxon>
        <taxon>Pichiales</taxon>
        <taxon>Pichiaceae</taxon>
        <taxon>Kuraishia</taxon>
    </lineage>
</organism>
<dbReference type="PANTHER" id="PTHR22794:SF2">
    <property type="entry name" value="THAP DOMAIN-CONTAINING PROTEIN 11"/>
    <property type="match status" value="1"/>
</dbReference>
<feature type="region of interest" description="Disordered" evidence="1">
    <location>
        <begin position="444"/>
        <end position="465"/>
    </location>
</feature>
<dbReference type="GO" id="GO:0031929">
    <property type="term" value="P:TOR signaling"/>
    <property type="evidence" value="ECO:0007669"/>
    <property type="project" value="InterPro"/>
</dbReference>
<dbReference type="GeneID" id="34522185"/>
<dbReference type="Proteomes" id="UP000019384">
    <property type="component" value="Unassembled WGS sequence"/>
</dbReference>
<feature type="compositionally biased region" description="Polar residues" evidence="1">
    <location>
        <begin position="109"/>
        <end position="121"/>
    </location>
</feature>
<dbReference type="PANTHER" id="PTHR22794">
    <property type="entry name" value="THAP DOMAIN PROTEIN 11"/>
    <property type="match status" value="1"/>
</dbReference>
<feature type="compositionally biased region" description="Acidic residues" evidence="1">
    <location>
        <begin position="146"/>
        <end position="157"/>
    </location>
</feature>
<feature type="compositionally biased region" description="Acidic residues" evidence="1">
    <location>
        <begin position="173"/>
        <end position="184"/>
    </location>
</feature>
<evidence type="ECO:0000313" key="3">
    <source>
        <dbReference type="Proteomes" id="UP000019384"/>
    </source>
</evidence>
<evidence type="ECO:0000313" key="2">
    <source>
        <dbReference type="EMBL" id="CDK28807.1"/>
    </source>
</evidence>
<accession>W6MU12</accession>
<name>W6MU12_9ASCO</name>
<keyword evidence="3" id="KW-1185">Reference proteome</keyword>
<feature type="compositionally biased region" description="Low complexity" evidence="1">
    <location>
        <begin position="90"/>
        <end position="108"/>
    </location>
</feature>
<dbReference type="InterPro" id="IPR018857">
    <property type="entry name" value="TORC1_cplx_su_TCO89"/>
</dbReference>
<feature type="region of interest" description="Disordered" evidence="1">
    <location>
        <begin position="72"/>
        <end position="187"/>
    </location>
</feature>
<feature type="compositionally biased region" description="Polar residues" evidence="1">
    <location>
        <begin position="1"/>
        <end position="15"/>
    </location>
</feature>
<dbReference type="GO" id="GO:0000329">
    <property type="term" value="C:fungal-type vacuole membrane"/>
    <property type="evidence" value="ECO:0007669"/>
    <property type="project" value="TreeGrafter"/>
</dbReference>
<reference evidence="2" key="1">
    <citation type="submission" date="2013-12" db="EMBL/GenBank/DDBJ databases">
        <authorList>
            <person name="Genoscope - CEA"/>
        </authorList>
    </citation>
    <scope>NUCLEOTIDE SEQUENCE</scope>
    <source>
        <strain evidence="2">CBS 1993</strain>
    </source>
</reference>
<evidence type="ECO:0000256" key="1">
    <source>
        <dbReference type="SAM" id="MobiDB-lite"/>
    </source>
</evidence>
<dbReference type="STRING" id="1382522.W6MU12"/>
<feature type="region of interest" description="Disordered" evidence="1">
    <location>
        <begin position="1"/>
        <end position="37"/>
    </location>
</feature>
<dbReference type="Pfam" id="PF10452">
    <property type="entry name" value="TCO89"/>
    <property type="match status" value="1"/>
</dbReference>